<keyword evidence="4 6" id="KW-0472">Membrane</keyword>
<dbReference type="SUPFAM" id="SSF103473">
    <property type="entry name" value="MFS general substrate transporter"/>
    <property type="match status" value="1"/>
</dbReference>
<comment type="subcellular location">
    <subcellularLocation>
        <location evidence="1">Membrane</location>
        <topology evidence="1">Multi-pass membrane protein</topology>
    </subcellularLocation>
</comment>
<organism evidence="8 9">
    <name type="scientific">Tolypocladium paradoxum</name>
    <dbReference type="NCBI Taxonomy" id="94208"/>
    <lineage>
        <taxon>Eukaryota</taxon>
        <taxon>Fungi</taxon>
        <taxon>Dikarya</taxon>
        <taxon>Ascomycota</taxon>
        <taxon>Pezizomycotina</taxon>
        <taxon>Sordariomycetes</taxon>
        <taxon>Hypocreomycetidae</taxon>
        <taxon>Hypocreales</taxon>
        <taxon>Ophiocordycipitaceae</taxon>
        <taxon>Tolypocladium</taxon>
    </lineage>
</organism>
<dbReference type="PROSITE" id="PS50850">
    <property type="entry name" value="MFS"/>
    <property type="match status" value="1"/>
</dbReference>
<feature type="transmembrane region" description="Helical" evidence="6">
    <location>
        <begin position="128"/>
        <end position="154"/>
    </location>
</feature>
<dbReference type="InterPro" id="IPR020846">
    <property type="entry name" value="MFS_dom"/>
</dbReference>
<evidence type="ECO:0000313" key="9">
    <source>
        <dbReference type="Proteomes" id="UP000237481"/>
    </source>
</evidence>
<feature type="region of interest" description="Disordered" evidence="5">
    <location>
        <begin position="92"/>
        <end position="118"/>
    </location>
</feature>
<evidence type="ECO:0000256" key="6">
    <source>
        <dbReference type="SAM" id="Phobius"/>
    </source>
</evidence>
<evidence type="ECO:0000256" key="3">
    <source>
        <dbReference type="ARBA" id="ARBA00022989"/>
    </source>
</evidence>
<comment type="caution">
    <text evidence="8">The sequence shown here is derived from an EMBL/GenBank/DDBJ whole genome shotgun (WGS) entry which is preliminary data.</text>
</comment>
<name>A0A2S4KLG6_9HYPO</name>
<evidence type="ECO:0000256" key="4">
    <source>
        <dbReference type="ARBA" id="ARBA00023136"/>
    </source>
</evidence>
<feature type="transmembrane region" description="Helical" evidence="6">
    <location>
        <begin position="166"/>
        <end position="183"/>
    </location>
</feature>
<dbReference type="Proteomes" id="UP000237481">
    <property type="component" value="Unassembled WGS sequence"/>
</dbReference>
<sequence>MSTPGPDIRGLQLEAVTTIFPSHFSVDSQSHAAVLLSFDKSSPSAVQQEEPRQPRPSSPDEQNNDSKEAAVEAEAVVGSGARTEVASNAPNARNVLVPIDSNNAKSNVGSNDDSDEPRPKVYHTGWRLHALTAGLCVSLLLSTLETTIVSTSLVSIVDALHGFDKGGWVVTSYLLTYTGFLVIYAKLSDILGCKLMILGAITLFTVFSVAYGVSDSMLPLYVMLLPADTPLPPPIVPPLTRFCF</sequence>
<evidence type="ECO:0000313" key="8">
    <source>
        <dbReference type="EMBL" id="POR31012.1"/>
    </source>
</evidence>
<keyword evidence="9" id="KW-1185">Reference proteome</keyword>
<feature type="domain" description="Major facilitator superfamily (MFS) profile" evidence="7">
    <location>
        <begin position="131"/>
        <end position="244"/>
    </location>
</feature>
<evidence type="ECO:0000256" key="1">
    <source>
        <dbReference type="ARBA" id="ARBA00004141"/>
    </source>
</evidence>
<dbReference type="GO" id="GO:0005886">
    <property type="term" value="C:plasma membrane"/>
    <property type="evidence" value="ECO:0007669"/>
    <property type="project" value="TreeGrafter"/>
</dbReference>
<dbReference type="EMBL" id="PKSG01001110">
    <property type="protein sequence ID" value="POR31012.1"/>
    <property type="molecule type" value="Genomic_DNA"/>
</dbReference>
<dbReference type="AlphaFoldDB" id="A0A2S4KLG6"/>
<feature type="region of interest" description="Disordered" evidence="5">
    <location>
        <begin position="38"/>
        <end position="70"/>
    </location>
</feature>
<proteinExistence type="predicted"/>
<accession>A0A2S4KLG6</accession>
<feature type="compositionally biased region" description="Polar residues" evidence="5">
    <location>
        <begin position="100"/>
        <end position="111"/>
    </location>
</feature>
<keyword evidence="3 6" id="KW-1133">Transmembrane helix</keyword>
<dbReference type="PANTHER" id="PTHR23501:SF43">
    <property type="entry name" value="MULTIDRUG TRANSPORTER, PUTATIVE (AFU_ORTHOLOGUE AFUA_6G03040)-RELATED"/>
    <property type="match status" value="1"/>
</dbReference>
<evidence type="ECO:0000256" key="5">
    <source>
        <dbReference type="SAM" id="MobiDB-lite"/>
    </source>
</evidence>
<dbReference type="PANTHER" id="PTHR23501">
    <property type="entry name" value="MAJOR FACILITATOR SUPERFAMILY"/>
    <property type="match status" value="1"/>
</dbReference>
<evidence type="ECO:0000259" key="7">
    <source>
        <dbReference type="PROSITE" id="PS50850"/>
    </source>
</evidence>
<dbReference type="InterPro" id="IPR036259">
    <property type="entry name" value="MFS_trans_sf"/>
</dbReference>
<evidence type="ECO:0000256" key="2">
    <source>
        <dbReference type="ARBA" id="ARBA00022692"/>
    </source>
</evidence>
<feature type="transmembrane region" description="Helical" evidence="6">
    <location>
        <begin position="195"/>
        <end position="214"/>
    </location>
</feature>
<dbReference type="GO" id="GO:0022857">
    <property type="term" value="F:transmembrane transporter activity"/>
    <property type="evidence" value="ECO:0007669"/>
    <property type="project" value="InterPro"/>
</dbReference>
<gene>
    <name evidence="8" type="ORF">TPAR_08805</name>
</gene>
<dbReference type="Gene3D" id="1.20.1250.20">
    <property type="entry name" value="MFS general substrate transporter like domains"/>
    <property type="match status" value="1"/>
</dbReference>
<protein>
    <submittedName>
        <fullName evidence="8">MFS-type transporter</fullName>
    </submittedName>
</protein>
<dbReference type="OrthoDB" id="4919761at2759"/>
<reference evidence="8 9" key="1">
    <citation type="submission" date="2018-01" db="EMBL/GenBank/DDBJ databases">
        <title>Harnessing the power of phylogenomics to disentangle the directionality and signatures of interkingdom host jumping in the parasitic fungal genus Tolypocladium.</title>
        <authorList>
            <person name="Quandt C.A."/>
            <person name="Patterson W."/>
            <person name="Spatafora J.W."/>
        </authorList>
    </citation>
    <scope>NUCLEOTIDE SEQUENCE [LARGE SCALE GENOMIC DNA]</scope>
    <source>
        <strain evidence="8 9">NRBC 100945</strain>
    </source>
</reference>
<keyword evidence="2 6" id="KW-0812">Transmembrane</keyword>